<dbReference type="Proteomes" id="UP000790709">
    <property type="component" value="Unassembled WGS sequence"/>
</dbReference>
<accession>A0ACB8BH98</accession>
<reference evidence="1" key="1">
    <citation type="journal article" date="2021" name="New Phytol.">
        <title>Evolutionary innovations through gain and loss of genes in the ectomycorrhizal Boletales.</title>
        <authorList>
            <person name="Wu G."/>
            <person name="Miyauchi S."/>
            <person name="Morin E."/>
            <person name="Kuo A."/>
            <person name="Drula E."/>
            <person name="Varga T."/>
            <person name="Kohler A."/>
            <person name="Feng B."/>
            <person name="Cao Y."/>
            <person name="Lipzen A."/>
            <person name="Daum C."/>
            <person name="Hundley H."/>
            <person name="Pangilinan J."/>
            <person name="Johnson J."/>
            <person name="Barry K."/>
            <person name="LaButti K."/>
            <person name="Ng V."/>
            <person name="Ahrendt S."/>
            <person name="Min B."/>
            <person name="Choi I.G."/>
            <person name="Park H."/>
            <person name="Plett J.M."/>
            <person name="Magnuson J."/>
            <person name="Spatafora J.W."/>
            <person name="Nagy L.G."/>
            <person name="Henrissat B."/>
            <person name="Grigoriev I.V."/>
            <person name="Yang Z.L."/>
            <person name="Xu J."/>
            <person name="Martin F.M."/>
        </authorList>
    </citation>
    <scope>NUCLEOTIDE SEQUENCE</scope>
    <source>
        <strain evidence="1">KUC20120723A-06</strain>
    </source>
</reference>
<keyword evidence="2" id="KW-1185">Reference proteome</keyword>
<organism evidence="1 2">
    <name type="scientific">Leucogyrophana mollusca</name>
    <dbReference type="NCBI Taxonomy" id="85980"/>
    <lineage>
        <taxon>Eukaryota</taxon>
        <taxon>Fungi</taxon>
        <taxon>Dikarya</taxon>
        <taxon>Basidiomycota</taxon>
        <taxon>Agaricomycotina</taxon>
        <taxon>Agaricomycetes</taxon>
        <taxon>Agaricomycetidae</taxon>
        <taxon>Boletales</taxon>
        <taxon>Boletales incertae sedis</taxon>
        <taxon>Leucogyrophana</taxon>
    </lineage>
</organism>
<gene>
    <name evidence="1" type="ORF">BV22DRAFT_1195792</name>
</gene>
<protein>
    <submittedName>
        <fullName evidence="1">Uncharacterized protein</fullName>
    </submittedName>
</protein>
<sequence length="531" mass="57334">MMSTLAAMPLDVSRNYFDARTMQAYPRSRIPGASFELEWPAQSTSRFPISSIRPETQPPRSATPPAHSPSPIHPRYDPLHILSQPPSRTLPPHAHWNKRPAPQVAPGVLADGVLTTALPLVQNFLAAAARAPPACPPLPMDKRVLALAALSVFYRPLHPAHWVFWNKEQKRTTAAIVQAVLDTTPTPIISPIGWIAIPENLWILSSMQIAYSGALASVPWYTTYVPPETEGRMSLRKRKAPAIQSILANDKTGSDDETVDEDAPITPPPRKRARTRRGAVTSGSKASARTKVPTPMVPEGVEAIIGEAPPGTDEQAPEAVLLLSTELPVTKAAKHERIQSPPLENPNLTQDDTGQRELSVTIEVAETPQPRTSLRQKERKAKATTSPASTVSELTPARSSPLYRSVSQDAPPARGSSSSSILSEGAGGVESASGSSTAVSVYEEEGNKLPSKLVDEDEQDGEDAAEPVQKKSAARRPRAARPKAASRAAVRGSRAKSKVAEEVEVEDVNDKLPTPAQARPRTKSRAKTRRR</sequence>
<dbReference type="EMBL" id="MU266420">
    <property type="protein sequence ID" value="KAH7924633.1"/>
    <property type="molecule type" value="Genomic_DNA"/>
</dbReference>
<name>A0ACB8BH98_9AGAM</name>
<evidence type="ECO:0000313" key="2">
    <source>
        <dbReference type="Proteomes" id="UP000790709"/>
    </source>
</evidence>
<proteinExistence type="predicted"/>
<evidence type="ECO:0000313" key="1">
    <source>
        <dbReference type="EMBL" id="KAH7924633.1"/>
    </source>
</evidence>
<comment type="caution">
    <text evidence="1">The sequence shown here is derived from an EMBL/GenBank/DDBJ whole genome shotgun (WGS) entry which is preliminary data.</text>
</comment>